<dbReference type="RefSeq" id="WP_011939087.1">
    <property type="nucleotide sequence ID" value="NC_009483.1"/>
</dbReference>
<dbReference type="KEGG" id="gur:Gura_2206"/>
<gene>
    <name evidence="2" type="ordered locus">Gura_2206</name>
</gene>
<reference evidence="2 3" key="1">
    <citation type="submission" date="2007-05" db="EMBL/GenBank/DDBJ databases">
        <title>Complete sequence of Geobacter uraniireducens Rf4.</title>
        <authorList>
            <consortium name="US DOE Joint Genome Institute"/>
            <person name="Copeland A."/>
            <person name="Lucas S."/>
            <person name="Lapidus A."/>
            <person name="Barry K."/>
            <person name="Detter J.C."/>
            <person name="Glavina del Rio T."/>
            <person name="Hammon N."/>
            <person name="Israni S."/>
            <person name="Dalin E."/>
            <person name="Tice H."/>
            <person name="Pitluck S."/>
            <person name="Chertkov O."/>
            <person name="Brettin T."/>
            <person name="Bruce D."/>
            <person name="Han C."/>
            <person name="Schmutz J."/>
            <person name="Larimer F."/>
            <person name="Land M."/>
            <person name="Hauser L."/>
            <person name="Kyrpides N."/>
            <person name="Mikhailova N."/>
            <person name="Shelobolina E."/>
            <person name="Aklujkar M."/>
            <person name="Lovley D."/>
            <person name="Richardson P."/>
        </authorList>
    </citation>
    <scope>NUCLEOTIDE SEQUENCE [LARGE SCALE GENOMIC DNA]</scope>
    <source>
        <strain evidence="2 3">Rf4</strain>
    </source>
</reference>
<name>A5G3M3_GEOUR</name>
<dbReference type="EMBL" id="CP000698">
    <property type="protein sequence ID" value="ABQ26391.1"/>
    <property type="molecule type" value="Genomic_DNA"/>
</dbReference>
<dbReference type="Pfam" id="PF08982">
    <property type="entry name" value="AtaL"/>
    <property type="match status" value="1"/>
</dbReference>
<dbReference type="STRING" id="351605.Gura_2206"/>
<evidence type="ECO:0000313" key="2">
    <source>
        <dbReference type="EMBL" id="ABQ26391.1"/>
    </source>
</evidence>
<dbReference type="InterPro" id="IPR015075">
    <property type="entry name" value="AtaL"/>
</dbReference>
<keyword evidence="3" id="KW-1185">Reference proteome</keyword>
<feature type="coiled-coil region" evidence="1">
    <location>
        <begin position="121"/>
        <end position="148"/>
    </location>
</feature>
<dbReference type="HOGENOM" id="CLU_117570_0_0_7"/>
<dbReference type="OrthoDB" id="5397556at2"/>
<dbReference type="Proteomes" id="UP000006695">
    <property type="component" value="Chromosome"/>
</dbReference>
<dbReference type="AlphaFoldDB" id="A5G3M3"/>
<keyword evidence="1" id="KW-0175">Coiled coil</keyword>
<evidence type="ECO:0000313" key="3">
    <source>
        <dbReference type="Proteomes" id="UP000006695"/>
    </source>
</evidence>
<dbReference type="Gene3D" id="3.30.530.20">
    <property type="match status" value="1"/>
</dbReference>
<dbReference type="InterPro" id="IPR023393">
    <property type="entry name" value="START-like_dom_sf"/>
</dbReference>
<dbReference type="SUPFAM" id="SSF55961">
    <property type="entry name" value="Bet v1-like"/>
    <property type="match status" value="1"/>
</dbReference>
<evidence type="ECO:0000256" key="1">
    <source>
        <dbReference type="SAM" id="Coils"/>
    </source>
</evidence>
<protein>
    <recommendedName>
        <fullName evidence="4">SRPBCC family protein</fullName>
    </recommendedName>
</protein>
<sequence length="148" mass="17037">MLINTFQTLVHAQPATIWKILMDRVENPQNYLHGVESARIVERSAGGVVREMLWEGKRVRERILPEENENRVTHELLEHPIYEGRLITRLVPTSVQNPMAPVDLQIAVELERKSFKVEGLVSTEAELVADIENELQFLKARAEEMERG</sequence>
<evidence type="ECO:0008006" key="4">
    <source>
        <dbReference type="Google" id="ProtNLM"/>
    </source>
</evidence>
<organism evidence="2 3">
    <name type="scientific">Geotalea uraniireducens (strain Rf4)</name>
    <name type="common">Geobacter uraniireducens</name>
    <dbReference type="NCBI Taxonomy" id="351605"/>
    <lineage>
        <taxon>Bacteria</taxon>
        <taxon>Pseudomonadati</taxon>
        <taxon>Thermodesulfobacteriota</taxon>
        <taxon>Desulfuromonadia</taxon>
        <taxon>Geobacterales</taxon>
        <taxon>Geobacteraceae</taxon>
        <taxon>Geotalea</taxon>
    </lineage>
</organism>
<proteinExistence type="predicted"/>
<accession>A5G3M3</accession>